<name>A0AA97L637_EUBMA</name>
<dbReference type="CTD" id="55093"/>
<protein>
    <recommendedName>
        <fullName evidence="5 8">Protein N-terminal glutamine amidohydrolase</fullName>
        <ecNumber evidence="4 8">3.5.1.122</ecNumber>
    </recommendedName>
    <alternativeName>
        <fullName evidence="8">Protein NH2-terminal glutamine deamidase</fullName>
    </alternativeName>
</protein>
<dbReference type="InterPro" id="IPR039733">
    <property type="entry name" value="NTAQ1"/>
</dbReference>
<dbReference type="GO" id="GO:0070773">
    <property type="term" value="F:protein-N-terminal glutamine amidohydrolase activity"/>
    <property type="evidence" value="ECO:0007669"/>
    <property type="project" value="UniProtKB-UniRule"/>
</dbReference>
<keyword evidence="6 8" id="KW-0378">Hydrolase</keyword>
<dbReference type="RefSeq" id="XP_054841127.1">
    <property type="nucleotide sequence ID" value="XM_054985152.1"/>
</dbReference>
<gene>
    <name evidence="11" type="primary">NTAQ1</name>
</gene>
<evidence type="ECO:0000313" key="11">
    <source>
        <dbReference type="RefSeq" id="XP_054841127.1"/>
    </source>
</evidence>
<dbReference type="Proteomes" id="UP001190640">
    <property type="component" value="Chromosome 7"/>
</dbReference>
<evidence type="ECO:0000256" key="5">
    <source>
        <dbReference type="ARBA" id="ARBA00021247"/>
    </source>
</evidence>
<evidence type="ECO:0000256" key="2">
    <source>
        <dbReference type="ARBA" id="ARBA00008985"/>
    </source>
</evidence>
<accession>A0AA97L637</accession>
<organism evidence="10 11">
    <name type="scientific">Eublepharis macularius</name>
    <name type="common">Leopard gecko</name>
    <name type="synonym">Cyrtodactylus macularius</name>
    <dbReference type="NCBI Taxonomy" id="481883"/>
    <lineage>
        <taxon>Eukaryota</taxon>
        <taxon>Metazoa</taxon>
        <taxon>Chordata</taxon>
        <taxon>Craniata</taxon>
        <taxon>Vertebrata</taxon>
        <taxon>Euteleostomi</taxon>
        <taxon>Lepidosauria</taxon>
        <taxon>Squamata</taxon>
        <taxon>Bifurcata</taxon>
        <taxon>Gekkota</taxon>
        <taxon>Eublepharidae</taxon>
        <taxon>Eublepharinae</taxon>
        <taxon>Eublepharis</taxon>
    </lineage>
</organism>
<sequence length="202" mass="23112">MAEAPATAYQPAVPARPACVYTSCYCEENVWKLCEYIRSQNQYPLEEFYAVFISNDRRMVPLWKQKARGGNQPVIWDYHVILLHVSSGNQNFIYDLDTVLPFPCSFDTYVEEAFKSDDILEPGFRRKVRAVRADLYLKTFASDRSHMRDASGNWLKPPPLYPCIETADFKMNLDDFISMNPAVGCGSVFPLPEFVHGFGNQS</sequence>
<dbReference type="GO" id="GO:0005634">
    <property type="term" value="C:nucleus"/>
    <property type="evidence" value="ECO:0007669"/>
    <property type="project" value="TreeGrafter"/>
</dbReference>
<reference evidence="11" key="1">
    <citation type="submission" date="2025-08" db="UniProtKB">
        <authorList>
            <consortium name="RefSeq"/>
        </authorList>
    </citation>
    <scope>IDENTIFICATION</scope>
    <source>
        <tissue evidence="11">Blood</tissue>
    </source>
</reference>
<dbReference type="FunFam" id="3.10.620.10:FF:000001">
    <property type="entry name" value="Blast:Protein N-terminal glutamine amidohydrolase"/>
    <property type="match status" value="1"/>
</dbReference>
<dbReference type="KEGG" id="emc:129333463"/>
<dbReference type="Pfam" id="PF09764">
    <property type="entry name" value="Nt_Gln_amidase"/>
    <property type="match status" value="1"/>
</dbReference>
<dbReference type="GeneID" id="129333463"/>
<evidence type="ECO:0000256" key="3">
    <source>
        <dbReference type="ARBA" id="ARBA00011245"/>
    </source>
</evidence>
<dbReference type="GO" id="GO:0005829">
    <property type="term" value="C:cytosol"/>
    <property type="evidence" value="ECO:0007669"/>
    <property type="project" value="TreeGrafter"/>
</dbReference>
<evidence type="ECO:0000256" key="1">
    <source>
        <dbReference type="ARBA" id="ARBA00002022"/>
    </source>
</evidence>
<dbReference type="PANTHER" id="PTHR13035:SF0">
    <property type="entry name" value="PROTEIN N-TERMINAL GLUTAMINE AMIDOHYDROLASE"/>
    <property type="match status" value="1"/>
</dbReference>
<evidence type="ECO:0000259" key="9">
    <source>
        <dbReference type="Pfam" id="PF09764"/>
    </source>
</evidence>
<dbReference type="AlphaFoldDB" id="A0AA97L637"/>
<comment type="subunit">
    <text evidence="3 8">Monomer.</text>
</comment>
<dbReference type="EC" id="3.5.1.122" evidence="4 8"/>
<evidence type="ECO:0000256" key="6">
    <source>
        <dbReference type="ARBA" id="ARBA00022801"/>
    </source>
</evidence>
<evidence type="ECO:0000313" key="10">
    <source>
        <dbReference type="Proteomes" id="UP001190640"/>
    </source>
</evidence>
<comment type="function">
    <text evidence="1">Mediates the side-chain deamidation of N-terminal glutamine residues to glutamate, an important step in N-end rule pathway of protein degradation. Conversion of the resulting N-terminal glutamine to glutamate renders the protein susceptible to arginylation, polyubiquitination and degradation as specified by the N-end rule. Does not act on substrates with internal or C-terminal glutamine and does not act on non-glutamine residues in any position. Does not deaminate acetylated N-terminal glutamine. With the exception of proline, all tested second-position residues on substrate peptides do not greatly influence the activity. In contrast, a proline at position 2, virtually abolishes deamidation of N-terminal glutamine.</text>
</comment>
<feature type="domain" description="Protein N-terminal glutamine amidohydrolase alpha beta roll" evidence="9">
    <location>
        <begin position="21"/>
        <end position="196"/>
    </location>
</feature>
<comment type="catalytic activity">
    <reaction evidence="7 8">
        <text>N-terminal L-glutaminyl-[protein] + H2O = N-terminal L-glutamyl-[protein] + NH4(+)</text>
        <dbReference type="Rhea" id="RHEA:50680"/>
        <dbReference type="Rhea" id="RHEA-COMP:12668"/>
        <dbReference type="Rhea" id="RHEA-COMP:12777"/>
        <dbReference type="ChEBI" id="CHEBI:15377"/>
        <dbReference type="ChEBI" id="CHEBI:28938"/>
        <dbReference type="ChEBI" id="CHEBI:64721"/>
        <dbReference type="ChEBI" id="CHEBI:64722"/>
        <dbReference type="EC" id="3.5.1.122"/>
    </reaction>
</comment>
<dbReference type="InterPro" id="IPR023128">
    <property type="entry name" value="Prot_N_Gln_amidohydro_ab_roll"/>
</dbReference>
<evidence type="ECO:0000256" key="8">
    <source>
        <dbReference type="RuleBase" id="RU367082"/>
    </source>
</evidence>
<dbReference type="Gene3D" id="3.10.620.10">
    <property type="entry name" value="Protein N-terminal glutamine amidohydrolase, alpha beta roll"/>
    <property type="match status" value="1"/>
</dbReference>
<comment type="similarity">
    <text evidence="2 8">Belongs to the NTAQ1 family.</text>
</comment>
<dbReference type="InterPro" id="IPR037132">
    <property type="entry name" value="N_Gln_amidohydro_ab_roll_sf"/>
</dbReference>
<dbReference type="PANTHER" id="PTHR13035">
    <property type="entry name" value="PROTEIN N-TERMINAL GLUTAMINE AMIDOHYDROLASE"/>
    <property type="match status" value="1"/>
</dbReference>
<proteinExistence type="inferred from homology"/>
<keyword evidence="10" id="KW-1185">Reference proteome</keyword>
<evidence type="ECO:0000256" key="4">
    <source>
        <dbReference type="ARBA" id="ARBA00012718"/>
    </source>
</evidence>
<dbReference type="GO" id="GO:0008418">
    <property type="term" value="F:protein-N-terminal asparagine amidohydrolase activity"/>
    <property type="evidence" value="ECO:0007669"/>
    <property type="project" value="UniProtKB-UniRule"/>
</dbReference>
<evidence type="ECO:0000256" key="7">
    <source>
        <dbReference type="ARBA" id="ARBA00048768"/>
    </source>
</evidence>